<keyword evidence="3" id="KW-1185">Reference proteome</keyword>
<gene>
    <name evidence="1" type="ORF">PCANC_24850</name>
    <name evidence="2" type="ORF">PCASD_13982</name>
</gene>
<dbReference type="EMBL" id="PGCI01000178">
    <property type="protein sequence ID" value="PLW35412.1"/>
    <property type="molecule type" value="Genomic_DNA"/>
</dbReference>
<accession>A0A2N5UCG2</accession>
<dbReference type="Proteomes" id="UP000235388">
    <property type="component" value="Unassembled WGS sequence"/>
</dbReference>
<evidence type="ECO:0000313" key="2">
    <source>
        <dbReference type="EMBL" id="PLW35412.1"/>
    </source>
</evidence>
<reference evidence="3 4" key="1">
    <citation type="submission" date="2017-11" db="EMBL/GenBank/DDBJ databases">
        <title>De novo assembly and phasing of dikaryotic genomes from two isolates of Puccinia coronata f. sp. avenae, the causal agent of oat crown rust.</title>
        <authorList>
            <person name="Miller M.E."/>
            <person name="Zhang Y."/>
            <person name="Omidvar V."/>
            <person name="Sperschneider J."/>
            <person name="Schwessinger B."/>
            <person name="Raley C."/>
            <person name="Palmer J.M."/>
            <person name="Garnica D."/>
            <person name="Upadhyaya N."/>
            <person name="Rathjen J."/>
            <person name="Taylor J.M."/>
            <person name="Park R.F."/>
            <person name="Dodds P.N."/>
            <person name="Hirsch C.D."/>
            <person name="Kianian S.F."/>
            <person name="Figueroa M."/>
        </authorList>
    </citation>
    <scope>NUCLEOTIDE SEQUENCE [LARGE SCALE GENOMIC DNA]</scope>
    <source>
        <strain evidence="1">12NC29</strain>
        <strain evidence="2">12SD80</strain>
    </source>
</reference>
<proteinExistence type="predicted"/>
<protein>
    <submittedName>
        <fullName evidence="2">Uncharacterized protein</fullName>
    </submittedName>
</protein>
<evidence type="ECO:0000313" key="3">
    <source>
        <dbReference type="Proteomes" id="UP000235388"/>
    </source>
</evidence>
<sequence>MTSRSTSRGVNMYLTEAPTGRFIVASNVRLCQVAPIGRLHGASNSSSGRFVLQAPVGSSGSQEALVPIVQRALHRGCVQRALLKRLLHAFWEKRPADGRVF</sequence>
<comment type="caution">
    <text evidence="2">The sequence shown here is derived from an EMBL/GenBank/DDBJ whole genome shotgun (WGS) entry which is preliminary data.</text>
</comment>
<dbReference type="AlphaFoldDB" id="A0A2N5UCG2"/>
<evidence type="ECO:0000313" key="1">
    <source>
        <dbReference type="EMBL" id="PLW07136.1"/>
    </source>
</evidence>
<evidence type="ECO:0000313" key="4">
    <source>
        <dbReference type="Proteomes" id="UP000235392"/>
    </source>
</evidence>
<dbReference type="Proteomes" id="UP000235392">
    <property type="component" value="Unassembled WGS sequence"/>
</dbReference>
<dbReference type="EMBL" id="PGCJ01001252">
    <property type="protein sequence ID" value="PLW07136.1"/>
    <property type="molecule type" value="Genomic_DNA"/>
</dbReference>
<name>A0A2N5UCG2_9BASI</name>
<organism evidence="2 4">
    <name type="scientific">Puccinia coronata f. sp. avenae</name>
    <dbReference type="NCBI Taxonomy" id="200324"/>
    <lineage>
        <taxon>Eukaryota</taxon>
        <taxon>Fungi</taxon>
        <taxon>Dikarya</taxon>
        <taxon>Basidiomycota</taxon>
        <taxon>Pucciniomycotina</taxon>
        <taxon>Pucciniomycetes</taxon>
        <taxon>Pucciniales</taxon>
        <taxon>Pucciniaceae</taxon>
        <taxon>Puccinia</taxon>
    </lineage>
</organism>